<evidence type="ECO:0000256" key="3">
    <source>
        <dbReference type="ARBA" id="ARBA00022801"/>
    </source>
</evidence>
<evidence type="ECO:0000256" key="4">
    <source>
        <dbReference type="ARBA" id="ARBA00022842"/>
    </source>
</evidence>
<name>A0A1H1ZE62_9ACTN</name>
<reference evidence="7 8" key="1">
    <citation type="submission" date="2016-10" db="EMBL/GenBank/DDBJ databases">
        <authorList>
            <person name="de Groot N.N."/>
        </authorList>
    </citation>
    <scope>NUCLEOTIDE SEQUENCE [LARGE SCALE GENOMIC DNA]</scope>
    <source>
        <strain evidence="7 8">DSM 43941</strain>
    </source>
</reference>
<sequence>MTNVPPSSSNTTTTGSEYIAGLPRKRMGAGVLLTDSLGRVLLVEPTYKPYWEVPGGAVEAGESPYSAAGREVTEELGLSVEVGRLLVTDWVPPREDRTDGLMLIFEGGLLSSAAAERITLPADELRSWAWCTPAEATERLIPLLARRVTAALRASADGTSVYLEDGHLIV</sequence>
<feature type="domain" description="Nudix hydrolase" evidence="6">
    <location>
        <begin position="24"/>
        <end position="154"/>
    </location>
</feature>
<dbReference type="EMBL" id="LT629758">
    <property type="protein sequence ID" value="SDT31899.1"/>
    <property type="molecule type" value="Genomic_DNA"/>
</dbReference>
<keyword evidence="8" id="KW-1185">Reference proteome</keyword>
<proteinExistence type="inferred from homology"/>
<keyword evidence="4" id="KW-0460">Magnesium</keyword>
<dbReference type="CDD" id="cd18876">
    <property type="entry name" value="NUDIX_Hydrolase"/>
    <property type="match status" value="1"/>
</dbReference>
<gene>
    <name evidence="7" type="ORF">SAMN04489716_3272</name>
</gene>
<evidence type="ECO:0000313" key="8">
    <source>
        <dbReference type="Proteomes" id="UP000198688"/>
    </source>
</evidence>
<dbReference type="PROSITE" id="PS51462">
    <property type="entry name" value="NUDIX"/>
    <property type="match status" value="1"/>
</dbReference>
<dbReference type="InterPro" id="IPR015797">
    <property type="entry name" value="NUDIX_hydrolase-like_dom_sf"/>
</dbReference>
<comment type="similarity">
    <text evidence="2 5">Belongs to the Nudix hydrolase family.</text>
</comment>
<keyword evidence="3 5" id="KW-0378">Hydrolase</keyword>
<dbReference type="SUPFAM" id="SSF55811">
    <property type="entry name" value="Nudix"/>
    <property type="match status" value="1"/>
</dbReference>
<accession>A0A1H1ZE62</accession>
<dbReference type="AlphaFoldDB" id="A0A1H1ZE62"/>
<evidence type="ECO:0000256" key="5">
    <source>
        <dbReference type="RuleBase" id="RU003476"/>
    </source>
</evidence>
<evidence type="ECO:0000259" key="6">
    <source>
        <dbReference type="PROSITE" id="PS51462"/>
    </source>
</evidence>
<dbReference type="PROSITE" id="PS00893">
    <property type="entry name" value="NUDIX_BOX"/>
    <property type="match status" value="1"/>
</dbReference>
<dbReference type="PANTHER" id="PTHR43046">
    <property type="entry name" value="GDP-MANNOSE MANNOSYL HYDROLASE"/>
    <property type="match status" value="1"/>
</dbReference>
<dbReference type="Pfam" id="PF00293">
    <property type="entry name" value="NUDIX"/>
    <property type="match status" value="1"/>
</dbReference>
<dbReference type="STRING" id="113562.SAMN04489716_3272"/>
<dbReference type="Gene3D" id="3.90.79.10">
    <property type="entry name" value="Nucleoside Triphosphate Pyrophosphohydrolase"/>
    <property type="match status" value="1"/>
</dbReference>
<dbReference type="RefSeq" id="WP_307833783.1">
    <property type="nucleotide sequence ID" value="NZ_BOMJ01000005.1"/>
</dbReference>
<evidence type="ECO:0000256" key="2">
    <source>
        <dbReference type="ARBA" id="ARBA00005582"/>
    </source>
</evidence>
<dbReference type="InterPro" id="IPR020476">
    <property type="entry name" value="Nudix_hydrolase"/>
</dbReference>
<organism evidence="7 8">
    <name type="scientific">Actinoplanes derwentensis</name>
    <dbReference type="NCBI Taxonomy" id="113562"/>
    <lineage>
        <taxon>Bacteria</taxon>
        <taxon>Bacillati</taxon>
        <taxon>Actinomycetota</taxon>
        <taxon>Actinomycetes</taxon>
        <taxon>Micromonosporales</taxon>
        <taxon>Micromonosporaceae</taxon>
        <taxon>Actinoplanes</taxon>
    </lineage>
</organism>
<dbReference type="InterPro" id="IPR000086">
    <property type="entry name" value="NUDIX_hydrolase_dom"/>
</dbReference>
<dbReference type="Proteomes" id="UP000198688">
    <property type="component" value="Chromosome I"/>
</dbReference>
<comment type="cofactor">
    <cofactor evidence="1">
        <name>Mg(2+)</name>
        <dbReference type="ChEBI" id="CHEBI:18420"/>
    </cofactor>
</comment>
<dbReference type="PANTHER" id="PTHR43046:SF12">
    <property type="entry name" value="GDP-MANNOSE MANNOSYL HYDROLASE"/>
    <property type="match status" value="1"/>
</dbReference>
<dbReference type="GO" id="GO:0016787">
    <property type="term" value="F:hydrolase activity"/>
    <property type="evidence" value="ECO:0007669"/>
    <property type="project" value="UniProtKB-KW"/>
</dbReference>
<protein>
    <submittedName>
        <fullName evidence="7">ADP-ribose pyrophosphatase YjhB, NUDIX family</fullName>
    </submittedName>
</protein>
<evidence type="ECO:0000313" key="7">
    <source>
        <dbReference type="EMBL" id="SDT31899.1"/>
    </source>
</evidence>
<evidence type="ECO:0000256" key="1">
    <source>
        <dbReference type="ARBA" id="ARBA00001946"/>
    </source>
</evidence>
<dbReference type="InterPro" id="IPR020084">
    <property type="entry name" value="NUDIX_hydrolase_CS"/>
</dbReference>
<dbReference type="PRINTS" id="PR00502">
    <property type="entry name" value="NUDIXFAMILY"/>
</dbReference>